<dbReference type="InterPro" id="IPR029063">
    <property type="entry name" value="SAM-dependent_MTases_sf"/>
</dbReference>
<proteinExistence type="predicted"/>
<dbReference type="PANTHER" id="PTHR43591">
    <property type="entry name" value="METHYLTRANSFERASE"/>
    <property type="match status" value="1"/>
</dbReference>
<accession>A0A5J4KR18</accession>
<evidence type="ECO:0000313" key="2">
    <source>
        <dbReference type="EMBL" id="GER89592.1"/>
    </source>
</evidence>
<dbReference type="GO" id="GO:0008168">
    <property type="term" value="F:methyltransferase activity"/>
    <property type="evidence" value="ECO:0007669"/>
    <property type="project" value="TreeGrafter"/>
</dbReference>
<evidence type="ECO:0000313" key="3">
    <source>
        <dbReference type="Proteomes" id="UP000326912"/>
    </source>
</evidence>
<dbReference type="Proteomes" id="UP000326912">
    <property type="component" value="Unassembled WGS sequence"/>
</dbReference>
<dbReference type="Gene3D" id="3.40.50.150">
    <property type="entry name" value="Vaccinia Virus protein VP39"/>
    <property type="match status" value="1"/>
</dbReference>
<sequence length="286" mass="31959">MSSIGDSENKYLIDIEEGAETARLLEQNLLYNRAQGGLFPQGLDLGPIQSILDIGCGPGGWALEVAYAYKHFGVVGIDINAAMIRYAFAQARTRKLQNVSFEVMDATQTLDFPDNSFDLINTRFVASFMTRETWPELVRECMRLLKPGGIIQMTEMEIGISNSAAIERLNSYIYQSMYKQKRNFSVDGRSIGIVNMLGKLLQQVGCINIGTHAFTMDSSFGAELHYSAIKDMELLYPLIKPYLVRSDVVDEFTFDADYATMGTDVMRNDFVSISFGLTAWGYKATS</sequence>
<dbReference type="EMBL" id="BKZW01000002">
    <property type="protein sequence ID" value="GER89592.1"/>
    <property type="molecule type" value="Genomic_DNA"/>
</dbReference>
<protein>
    <recommendedName>
        <fullName evidence="1">Methyltransferase domain-containing protein</fullName>
    </recommendedName>
</protein>
<evidence type="ECO:0000259" key="1">
    <source>
        <dbReference type="Pfam" id="PF13649"/>
    </source>
</evidence>
<dbReference type="CDD" id="cd02440">
    <property type="entry name" value="AdoMet_MTases"/>
    <property type="match status" value="1"/>
</dbReference>
<keyword evidence="3" id="KW-1185">Reference proteome</keyword>
<dbReference type="Pfam" id="PF13649">
    <property type="entry name" value="Methyltransf_25"/>
    <property type="match status" value="1"/>
</dbReference>
<name>A0A5J4KR18_9CHLR</name>
<dbReference type="InterPro" id="IPR041698">
    <property type="entry name" value="Methyltransf_25"/>
</dbReference>
<gene>
    <name evidence="2" type="ORF">KDW_37540</name>
</gene>
<organism evidence="2 3">
    <name type="scientific">Dictyobacter vulcani</name>
    <dbReference type="NCBI Taxonomy" id="2607529"/>
    <lineage>
        <taxon>Bacteria</taxon>
        <taxon>Bacillati</taxon>
        <taxon>Chloroflexota</taxon>
        <taxon>Ktedonobacteria</taxon>
        <taxon>Ktedonobacterales</taxon>
        <taxon>Dictyobacteraceae</taxon>
        <taxon>Dictyobacter</taxon>
    </lineage>
</organism>
<feature type="domain" description="Methyltransferase" evidence="1">
    <location>
        <begin position="51"/>
        <end position="149"/>
    </location>
</feature>
<reference evidence="2 3" key="1">
    <citation type="submission" date="2019-10" db="EMBL/GenBank/DDBJ databases">
        <title>Dictyobacter vulcani sp. nov., within the class Ktedonobacteria, isolated from soil of volcanic Mt. Zao.</title>
        <authorList>
            <person name="Zheng Y."/>
            <person name="Wang C.M."/>
            <person name="Sakai Y."/>
            <person name="Abe K."/>
            <person name="Yokota A."/>
            <person name="Yabe S."/>
        </authorList>
    </citation>
    <scope>NUCLEOTIDE SEQUENCE [LARGE SCALE GENOMIC DNA]</scope>
    <source>
        <strain evidence="2 3">W12</strain>
    </source>
</reference>
<comment type="caution">
    <text evidence="2">The sequence shown here is derived from an EMBL/GenBank/DDBJ whole genome shotgun (WGS) entry which is preliminary data.</text>
</comment>
<dbReference type="PANTHER" id="PTHR43591:SF24">
    <property type="entry name" value="2-METHOXY-6-POLYPRENYL-1,4-BENZOQUINOL METHYLASE, MITOCHONDRIAL"/>
    <property type="match status" value="1"/>
</dbReference>
<dbReference type="AlphaFoldDB" id="A0A5J4KR18"/>
<dbReference type="SUPFAM" id="SSF53335">
    <property type="entry name" value="S-adenosyl-L-methionine-dependent methyltransferases"/>
    <property type="match status" value="1"/>
</dbReference>